<gene>
    <name evidence="2" type="ORF">E6H05_06310</name>
</gene>
<dbReference type="CDD" id="cd03278">
    <property type="entry name" value="ABC_SMC_barmotin"/>
    <property type="match status" value="1"/>
</dbReference>
<evidence type="ECO:0000313" key="3">
    <source>
        <dbReference type="Proteomes" id="UP000318834"/>
    </source>
</evidence>
<organism evidence="2 3">
    <name type="scientific">Candidatus Segetimicrobium genomatis</name>
    <dbReference type="NCBI Taxonomy" id="2569760"/>
    <lineage>
        <taxon>Bacteria</taxon>
        <taxon>Bacillati</taxon>
        <taxon>Candidatus Sysuimicrobiota</taxon>
        <taxon>Candidatus Sysuimicrobiia</taxon>
        <taxon>Candidatus Sysuimicrobiales</taxon>
        <taxon>Candidatus Segetimicrobiaceae</taxon>
        <taxon>Candidatus Segetimicrobium</taxon>
    </lineage>
</organism>
<dbReference type="AlphaFoldDB" id="A0A537IW41"/>
<protein>
    <submittedName>
        <fullName evidence="2">Chromosome segregation protein SMC</fullName>
    </submittedName>
</protein>
<sequence>FMETYQAVNEEFNRLFVRLFAGGRAHLLLVDGDPGTEPGIEIEAQLPGKKMRSLSALSGGERVLVALSLIFAMLRVHPSPFCIFDEVEAALDDANTKKFTTLLRELAERTQVLIITHNKGSMEAADVLYGVTMETPGVSKIISMRLTRMDPAAKEAAAVS</sequence>
<dbReference type="PANTHER" id="PTHR43977">
    <property type="entry name" value="STRUCTURAL MAINTENANCE OF CHROMOSOMES PROTEIN 3"/>
    <property type="match status" value="1"/>
</dbReference>
<feature type="domain" description="RecF/RecN/SMC N-terminal" evidence="1">
    <location>
        <begin position="30"/>
        <end position="139"/>
    </location>
</feature>
<dbReference type="InterPro" id="IPR003395">
    <property type="entry name" value="RecF/RecN/SMC_N"/>
</dbReference>
<reference evidence="2 3" key="1">
    <citation type="journal article" date="2019" name="Nat. Microbiol.">
        <title>Mediterranean grassland soil C-N compound turnover is dependent on rainfall and depth, and is mediated by genomically divergent microorganisms.</title>
        <authorList>
            <person name="Diamond S."/>
            <person name="Andeer P.F."/>
            <person name="Li Z."/>
            <person name="Crits-Christoph A."/>
            <person name="Burstein D."/>
            <person name="Anantharaman K."/>
            <person name="Lane K.R."/>
            <person name="Thomas B.C."/>
            <person name="Pan C."/>
            <person name="Northen T.R."/>
            <person name="Banfield J.F."/>
        </authorList>
    </citation>
    <scope>NUCLEOTIDE SEQUENCE [LARGE SCALE GENOMIC DNA]</scope>
    <source>
        <strain evidence="2">NP_8</strain>
    </source>
</reference>
<proteinExistence type="predicted"/>
<name>A0A537IW41_9BACT</name>
<dbReference type="InterPro" id="IPR027417">
    <property type="entry name" value="P-loop_NTPase"/>
</dbReference>
<dbReference type="SUPFAM" id="SSF52540">
    <property type="entry name" value="P-loop containing nucleoside triphosphate hydrolases"/>
    <property type="match status" value="1"/>
</dbReference>
<dbReference type="Pfam" id="PF02463">
    <property type="entry name" value="SMC_N"/>
    <property type="match status" value="1"/>
</dbReference>
<dbReference type="Proteomes" id="UP000318834">
    <property type="component" value="Unassembled WGS sequence"/>
</dbReference>
<evidence type="ECO:0000259" key="1">
    <source>
        <dbReference type="Pfam" id="PF02463"/>
    </source>
</evidence>
<evidence type="ECO:0000313" key="2">
    <source>
        <dbReference type="EMBL" id="TMI75541.1"/>
    </source>
</evidence>
<dbReference type="Gene3D" id="3.40.50.300">
    <property type="entry name" value="P-loop containing nucleotide triphosphate hydrolases"/>
    <property type="match status" value="1"/>
</dbReference>
<accession>A0A537IW41</accession>
<feature type="non-terminal residue" evidence="2">
    <location>
        <position position="1"/>
    </location>
</feature>
<dbReference type="EMBL" id="VBAP01000043">
    <property type="protein sequence ID" value="TMI75541.1"/>
    <property type="molecule type" value="Genomic_DNA"/>
</dbReference>
<comment type="caution">
    <text evidence="2">The sequence shown here is derived from an EMBL/GenBank/DDBJ whole genome shotgun (WGS) entry which is preliminary data.</text>
</comment>